<dbReference type="Pfam" id="PF01074">
    <property type="entry name" value="Glyco_hydro_38N"/>
    <property type="match status" value="1"/>
</dbReference>
<dbReference type="GO" id="GO:0004559">
    <property type="term" value="F:alpha-mannosidase activity"/>
    <property type="evidence" value="ECO:0007669"/>
    <property type="project" value="InterPro"/>
</dbReference>
<name>A0A8J3MS80_9CHLR</name>
<evidence type="ECO:0000313" key="3">
    <source>
        <dbReference type="Proteomes" id="UP000612362"/>
    </source>
</evidence>
<accession>A0A8J3MS80</accession>
<dbReference type="Proteomes" id="UP000612362">
    <property type="component" value="Unassembled WGS sequence"/>
</dbReference>
<dbReference type="Gene3D" id="3.20.110.10">
    <property type="entry name" value="Glycoside hydrolase 38, N terminal domain"/>
    <property type="match status" value="1"/>
</dbReference>
<dbReference type="EMBL" id="BNJF01000002">
    <property type="protein sequence ID" value="GHO46827.1"/>
    <property type="molecule type" value="Genomic_DNA"/>
</dbReference>
<organism evidence="2 3">
    <name type="scientific">Ktedonospora formicarum</name>
    <dbReference type="NCBI Taxonomy" id="2778364"/>
    <lineage>
        <taxon>Bacteria</taxon>
        <taxon>Bacillati</taxon>
        <taxon>Chloroflexota</taxon>
        <taxon>Ktedonobacteria</taxon>
        <taxon>Ktedonobacterales</taxon>
        <taxon>Ktedonobacteraceae</taxon>
        <taxon>Ktedonospora</taxon>
    </lineage>
</organism>
<protein>
    <recommendedName>
        <fullName evidence="1">Glycoside hydrolase family 38 N-terminal domain-containing protein</fullName>
    </recommendedName>
</protein>
<dbReference type="AlphaFoldDB" id="A0A8J3MS80"/>
<dbReference type="InterPro" id="IPR000602">
    <property type="entry name" value="Glyco_hydro_38_N"/>
</dbReference>
<keyword evidence="3" id="KW-1185">Reference proteome</keyword>
<dbReference type="RefSeq" id="WP_220196178.1">
    <property type="nucleotide sequence ID" value="NZ_BNJF01000002.1"/>
</dbReference>
<comment type="caution">
    <text evidence="2">The sequence shown here is derived from an EMBL/GenBank/DDBJ whole genome shotgun (WGS) entry which is preliminary data.</text>
</comment>
<reference evidence="2" key="1">
    <citation type="submission" date="2020-10" db="EMBL/GenBank/DDBJ databases">
        <title>Taxonomic study of unclassified bacteria belonging to the class Ktedonobacteria.</title>
        <authorList>
            <person name="Yabe S."/>
            <person name="Wang C.M."/>
            <person name="Zheng Y."/>
            <person name="Sakai Y."/>
            <person name="Cavaletti L."/>
            <person name="Monciardini P."/>
            <person name="Donadio S."/>
        </authorList>
    </citation>
    <scope>NUCLEOTIDE SEQUENCE</scope>
    <source>
        <strain evidence="2">SOSP1-1</strain>
    </source>
</reference>
<dbReference type="InterPro" id="IPR027291">
    <property type="entry name" value="Glyco_hydro_38_N_sf"/>
</dbReference>
<evidence type="ECO:0000313" key="2">
    <source>
        <dbReference type="EMBL" id="GHO46827.1"/>
    </source>
</evidence>
<gene>
    <name evidence="2" type="ORF">KSX_49900</name>
</gene>
<feature type="domain" description="Glycoside hydrolase family 38 N-terminal" evidence="1">
    <location>
        <begin position="7"/>
        <end position="326"/>
    </location>
</feature>
<dbReference type="SUPFAM" id="SSF88713">
    <property type="entry name" value="Glycoside hydrolase/deacetylase"/>
    <property type="match status" value="1"/>
</dbReference>
<dbReference type="GO" id="GO:0006013">
    <property type="term" value="P:mannose metabolic process"/>
    <property type="evidence" value="ECO:0007669"/>
    <property type="project" value="InterPro"/>
</dbReference>
<proteinExistence type="predicted"/>
<sequence>MANPFTFYVTQSAHTDIGYTHPPEQIRQMYIEFYDSVLDICRQTQQDPEPHRFKWTCETFWQVQQYITARPEREEEFLSYVRSGQIEIMATYLHYTDLIDADAYRRSIELAVSYCQRHNLPLFTAMHSDINGWPWAAADILAEFNIPYFCSHVHIDNATDPLGKRGSAHYAWLKESSDLLRQDTPIRVPKMFWWQGPDGGRVLHWLSEQYHLGNTIAISGIKGFGADKSRYFTETDTTSVDELYEATKRELPRYVERIRAEGFPYDMMQVNTGGFYVDNAPPDRRWCAIIERWNAEHDDIKLRTAAPHEWFEDFQKRYTQEYPTYQVAWPDHWAHGLGAETPRVALARQTQRRRADAIALVEQSGSKEAQAALDIALDQERFALEHTFNAWSTTARPDSPFNEFHRMQKDLTFYRADLYLNEAIGRSLRTILPTSSTRGRQLHVGSAQHQEGLHTIQFASEDYRIDEQMQSLVDESGTTYPIQVEDNAMTRYVASLPLTSQKPFESFSLVNTGVGSSELQTLSQGSGSTRLSTDAWDLNIDIKSGQLLSLRERANGREWVDAKHHHGFGQLVHERVVHPWKREAVGNRARYIALDMASEQLKQSFPREKIVDHLSVPLDQSATLQRGPVFDEVTLRGTESSVGQVMLSWRVYHHLPIVELVVDWEKVWCDLPEAAYVAFPFAARHELLFETGGGYFRPGSHATDGQLPGTVSSYYTVQRAARIADENGAALLWLPLDAPLVLTNELAYNRWETEPYAWNGFLASMPVNHYWHTNFPINQRGRLRLRYRFVSTVSFTSDEQALQAALPVEALGWR</sequence>
<dbReference type="CDD" id="cd10791">
    <property type="entry name" value="GH38N_AMII_like_1"/>
    <property type="match status" value="1"/>
</dbReference>
<evidence type="ECO:0000259" key="1">
    <source>
        <dbReference type="Pfam" id="PF01074"/>
    </source>
</evidence>
<dbReference type="InterPro" id="IPR011330">
    <property type="entry name" value="Glyco_hydro/deAcase_b/a-brl"/>
</dbReference>